<dbReference type="AlphaFoldDB" id="A0A1Y2H278"/>
<comment type="caution">
    <text evidence="2">The sequence shown here is derived from an EMBL/GenBank/DDBJ whole genome shotgun (WGS) entry which is preliminary data.</text>
</comment>
<gene>
    <name evidence="2" type="ORF">BCR44DRAFT_1468458</name>
</gene>
<evidence type="ECO:0000313" key="3">
    <source>
        <dbReference type="Proteomes" id="UP000193411"/>
    </source>
</evidence>
<feature type="region of interest" description="Disordered" evidence="1">
    <location>
        <begin position="166"/>
        <end position="189"/>
    </location>
</feature>
<keyword evidence="3" id="KW-1185">Reference proteome</keyword>
<accession>A0A1Y2H278</accession>
<dbReference type="Proteomes" id="UP000193411">
    <property type="component" value="Unassembled WGS sequence"/>
</dbReference>
<organism evidence="2 3">
    <name type="scientific">Catenaria anguillulae PL171</name>
    <dbReference type="NCBI Taxonomy" id="765915"/>
    <lineage>
        <taxon>Eukaryota</taxon>
        <taxon>Fungi</taxon>
        <taxon>Fungi incertae sedis</taxon>
        <taxon>Blastocladiomycota</taxon>
        <taxon>Blastocladiomycetes</taxon>
        <taxon>Blastocladiales</taxon>
        <taxon>Catenariaceae</taxon>
        <taxon>Catenaria</taxon>
    </lineage>
</organism>
<sequence>MPGTRAVVGVVSSSSLDVNAITSPPSSPDDGASSWAAKRAAMVEGAGATEAVEVARVALRKRLLPASLDRFMVFQRRRQLRFLGLLKHFAEKLVDAAVDPNQWIRQQVQTIFCPSIDSFIADVDAMATHYAAHHGAASSNAQEAQHVRRMIKADWRYVLSGVPVPSGGSGTPPALKRQRRNAGMDAPKGVKGTLKEETYVPVANKAKRRKKTVVLEAWGFTI</sequence>
<name>A0A1Y2H278_9FUNG</name>
<dbReference type="EMBL" id="MCFL01000388">
    <property type="protein sequence ID" value="ORZ27162.1"/>
    <property type="molecule type" value="Genomic_DNA"/>
</dbReference>
<protein>
    <submittedName>
        <fullName evidence="2">Uncharacterized protein</fullName>
    </submittedName>
</protein>
<proteinExistence type="predicted"/>
<evidence type="ECO:0000256" key="1">
    <source>
        <dbReference type="SAM" id="MobiDB-lite"/>
    </source>
</evidence>
<evidence type="ECO:0000313" key="2">
    <source>
        <dbReference type="EMBL" id="ORZ27162.1"/>
    </source>
</evidence>
<reference evidence="2 3" key="1">
    <citation type="submission" date="2016-07" db="EMBL/GenBank/DDBJ databases">
        <title>Pervasive Adenine N6-methylation of Active Genes in Fungi.</title>
        <authorList>
            <consortium name="DOE Joint Genome Institute"/>
            <person name="Mondo S.J."/>
            <person name="Dannebaum R.O."/>
            <person name="Kuo R.C."/>
            <person name="Labutti K."/>
            <person name="Haridas S."/>
            <person name="Kuo A."/>
            <person name="Salamov A."/>
            <person name="Ahrendt S.R."/>
            <person name="Lipzen A."/>
            <person name="Sullivan W."/>
            <person name="Andreopoulos W.B."/>
            <person name="Clum A."/>
            <person name="Lindquist E."/>
            <person name="Daum C."/>
            <person name="Ramamoorthy G.K."/>
            <person name="Gryganskyi A."/>
            <person name="Culley D."/>
            <person name="Magnuson J.K."/>
            <person name="James T.Y."/>
            <person name="O'Malley M.A."/>
            <person name="Stajich J.E."/>
            <person name="Spatafora J.W."/>
            <person name="Visel A."/>
            <person name="Grigoriev I.V."/>
        </authorList>
    </citation>
    <scope>NUCLEOTIDE SEQUENCE [LARGE SCALE GENOMIC DNA]</scope>
    <source>
        <strain evidence="2 3">PL171</strain>
    </source>
</reference>